<evidence type="ECO:0000256" key="1">
    <source>
        <dbReference type="ARBA" id="ARBA00022484"/>
    </source>
</evidence>
<dbReference type="InterPro" id="IPR043502">
    <property type="entry name" value="DNA/RNA_pol_sf"/>
</dbReference>
<evidence type="ECO:0000256" key="3">
    <source>
        <dbReference type="ARBA" id="ARBA00022695"/>
    </source>
</evidence>
<dbReference type="GeneID" id="80538751"/>
<dbReference type="Proteomes" id="UP000831224">
    <property type="component" value="Segment"/>
</dbReference>
<organism evidence="4 5">
    <name type="scientific">Plasmopara viticola lesion associated ourmia-like virus 44</name>
    <dbReference type="NCBI Taxonomy" id="2686514"/>
    <lineage>
        <taxon>Viruses</taxon>
        <taxon>Riboviria</taxon>
        <taxon>Orthornavirae</taxon>
        <taxon>Lenarviricota</taxon>
        <taxon>Miaviricetes</taxon>
        <taxon>Ourlivirales</taxon>
        <taxon>Botourmiaviridae</taxon>
        <taxon>Scleroulivirus</taxon>
        <taxon>Scleroulivirus alphaplasmoparae</taxon>
    </lineage>
</organism>
<evidence type="ECO:0000256" key="2">
    <source>
        <dbReference type="ARBA" id="ARBA00022679"/>
    </source>
</evidence>
<evidence type="ECO:0000313" key="4">
    <source>
        <dbReference type="EMBL" id="QGY72574.1"/>
    </source>
</evidence>
<reference evidence="4 5" key="1">
    <citation type="journal article" date="2020" name="Virus Evol.">
        <title>Analysis of the virome associated to grapevine downy mildew lesions reveals new mycovirus lineages.</title>
        <authorList>
            <person name="Chiapello M."/>
            <person name="Rodriguez-Romero J."/>
            <person name="Ayllon M.A."/>
            <person name="Turina M."/>
        </authorList>
    </citation>
    <scope>NUCLEOTIDE SEQUENCE [LARGE SCALE GENOMIC DNA]</scope>
    <source>
        <strain evidence="4">DMG-A_35452</strain>
    </source>
</reference>
<dbReference type="EMBL" id="MN532631">
    <property type="protein sequence ID" value="QGY72574.1"/>
    <property type="molecule type" value="Genomic_RNA"/>
</dbReference>
<dbReference type="RefSeq" id="YP_010800239.1">
    <property type="nucleotide sequence ID" value="NC_076774.1"/>
</dbReference>
<protein>
    <submittedName>
        <fullName evidence="4">RNA dependent RNA polymerase</fullName>
    </submittedName>
</protein>
<proteinExistence type="predicted"/>
<keyword evidence="2" id="KW-0808">Transferase</keyword>
<accession>A0ABX6FIZ3</accession>
<evidence type="ECO:0000313" key="5">
    <source>
        <dbReference type="Proteomes" id="UP000831224"/>
    </source>
</evidence>
<keyword evidence="5" id="KW-1185">Reference proteome</keyword>
<name>A0ABX6FIZ3_9VIRU</name>
<keyword evidence="1" id="KW-0696">RNA-directed RNA polymerase</keyword>
<sequence length="652" mass="72789">MSAIKSLKRNRKSRPCRAFRSRTIDYIERSVASWQVIFGRSLDLPSFDQATCPELAKAVKSFLGLEVSNLPEEQLSFQSIKKGLPDSCKCMEKGALDGLARSIGNPPRKLPDGYLSFVKKEVKSLFKKGWDSSYEKFCLTTSPPLSSVYVPEATCPSSGSRSTGGCLNWFSKTQEGERPQDWYLDAVLNGKWDGFRGSTLVGKLILVQSAGKPRPLSKFESSALLLKPLHKTIFGHLKRFPWLLVGPPTRQRLAKAGFRQGKGALVSGDYKSATDGLSIEVAEVILRSLLDQVAFVPSAIAEGALAALRPLLFYGDDDEFNVSVSTGQMMGSYLSFPLLCLQNYLAFRWSLRGLSEAEKRVPLLINGDDILFQKDNHFYKWESSISSIGLTVETTKTSVESDWGTINSTLLRWNDGLLDPCWSARFGMFRPAEHPGSLGMTFSSFLSGCDSPDVRFRAGREFFKWHLGELRSSGVSPVSLGFRGLLARRLSKLFDLLELPLTELPPAYKRHEVGYDADFVSRHDLSALSEEELFMSSLELGSQKWGKGWKGTDYIKTALRYCIARSASKFHRFDYNFDGRPWGSSDSEFRFLLRNLSTSCKSKAVSSKAFLSPFPPRESVLVAWSVLQSLAPLDGEFESLPAYRVVEEPLLR</sequence>
<dbReference type="SUPFAM" id="SSF56672">
    <property type="entry name" value="DNA/RNA polymerases"/>
    <property type="match status" value="1"/>
</dbReference>
<dbReference type="Pfam" id="PF05919">
    <property type="entry name" value="Mitovir_RNA_pol"/>
    <property type="match status" value="1"/>
</dbReference>
<dbReference type="InterPro" id="IPR008686">
    <property type="entry name" value="RNA_pol_mitovir"/>
</dbReference>
<keyword evidence="3" id="KW-0548">Nucleotidyltransferase</keyword>